<comment type="caution">
    <text evidence="3">The sequence shown here is derived from an EMBL/GenBank/DDBJ whole genome shotgun (WGS) entry which is preliminary data.</text>
</comment>
<proteinExistence type="predicted"/>
<dbReference type="EMBL" id="QFQB01000001">
    <property type="protein sequence ID" value="PZQ49155.1"/>
    <property type="molecule type" value="Genomic_DNA"/>
</dbReference>
<organism evidence="3 4">
    <name type="scientific">Micavibrio aeruginosavorus</name>
    <dbReference type="NCBI Taxonomy" id="349221"/>
    <lineage>
        <taxon>Bacteria</taxon>
        <taxon>Pseudomonadati</taxon>
        <taxon>Bdellovibrionota</taxon>
        <taxon>Bdellovibrionia</taxon>
        <taxon>Bdellovibrionales</taxon>
        <taxon>Pseudobdellovibrionaceae</taxon>
        <taxon>Micavibrio</taxon>
    </lineage>
</organism>
<evidence type="ECO:0000256" key="2">
    <source>
        <dbReference type="SAM" id="Phobius"/>
    </source>
</evidence>
<feature type="transmembrane region" description="Helical" evidence="2">
    <location>
        <begin position="63"/>
        <end position="94"/>
    </location>
</feature>
<accession>A0A2W5NEF7</accession>
<dbReference type="AlphaFoldDB" id="A0A2W5NEF7"/>
<keyword evidence="2" id="KW-0812">Transmembrane</keyword>
<evidence type="ECO:0000313" key="4">
    <source>
        <dbReference type="Proteomes" id="UP000249417"/>
    </source>
</evidence>
<name>A0A2W5NEF7_9BACT</name>
<keyword evidence="2" id="KW-0472">Membrane</keyword>
<sequence>MMSYVGKIIAQDEQLHGIARLHWIYVVKGLAWFLALAFVGWALDSLITHGLAVIGRATDSNTMIPALITLSSGAMMFMMASGFMIFFLFVLKVLVTEVALSSRRVILKEGWIFVKVKQVDIEEIRGENLDKGTLGSILGYGYLMLDCRFIGDVKLPAIENPERFLRALHVVRSKSQDVLSIAVGKGNAVGAIPVGAIDGPDTPAVTPPQPTPEIQPGQQPSQPEVQPAQTPQPEIRPEPVPHSPPPPSTPPSQPQTTPAQPPQPIPPPLNPEPPLQPPSGQAVAVDPVAVASVIQQVMPQMAEQVIKQMAEKGMVVNDAKAAAHDGENPVDTDLIDRFDEARLMKDANGHEMRDKMEYAIH</sequence>
<protein>
    <recommendedName>
        <fullName evidence="5">DUF304 domain-containing protein</fullName>
    </recommendedName>
</protein>
<gene>
    <name evidence="3" type="ORF">DI551_00445</name>
</gene>
<evidence type="ECO:0000256" key="1">
    <source>
        <dbReference type="SAM" id="MobiDB-lite"/>
    </source>
</evidence>
<feature type="compositionally biased region" description="Pro residues" evidence="1">
    <location>
        <begin position="238"/>
        <end position="277"/>
    </location>
</feature>
<dbReference type="Proteomes" id="UP000249417">
    <property type="component" value="Unassembled WGS sequence"/>
</dbReference>
<keyword evidence="2" id="KW-1133">Transmembrane helix</keyword>
<evidence type="ECO:0008006" key="5">
    <source>
        <dbReference type="Google" id="ProtNLM"/>
    </source>
</evidence>
<feature type="region of interest" description="Disordered" evidence="1">
    <location>
        <begin position="194"/>
        <end position="282"/>
    </location>
</feature>
<reference evidence="3 4" key="1">
    <citation type="submission" date="2017-08" db="EMBL/GenBank/DDBJ databases">
        <title>Infants hospitalized years apart are colonized by the same room-sourced microbial strains.</title>
        <authorList>
            <person name="Brooks B."/>
            <person name="Olm M.R."/>
            <person name="Firek B.A."/>
            <person name="Baker R."/>
            <person name="Thomas B.C."/>
            <person name="Morowitz M.J."/>
            <person name="Banfield J.F."/>
        </authorList>
    </citation>
    <scope>NUCLEOTIDE SEQUENCE [LARGE SCALE GENOMIC DNA]</scope>
    <source>
        <strain evidence="3">S2_005_002_R2_29</strain>
    </source>
</reference>
<feature type="transmembrane region" description="Helical" evidence="2">
    <location>
        <begin position="21"/>
        <end position="43"/>
    </location>
</feature>
<feature type="compositionally biased region" description="Polar residues" evidence="1">
    <location>
        <begin position="216"/>
        <end position="232"/>
    </location>
</feature>
<dbReference type="PRINTS" id="PR01217">
    <property type="entry name" value="PRICHEXTENSN"/>
</dbReference>
<evidence type="ECO:0000313" key="3">
    <source>
        <dbReference type="EMBL" id="PZQ49155.1"/>
    </source>
</evidence>